<protein>
    <submittedName>
        <fullName evidence="1">Uncharacterized protein</fullName>
    </submittedName>
</protein>
<gene>
    <name evidence="1" type="ORF">A374_18856</name>
</gene>
<dbReference type="OrthoDB" id="2365984at2"/>
<dbReference type="PATRIC" id="fig|1196324.3.peg.3839"/>
<organism evidence="1 2">
    <name type="scientific">Fictibacillus macauensis ZFHKF-1</name>
    <dbReference type="NCBI Taxonomy" id="1196324"/>
    <lineage>
        <taxon>Bacteria</taxon>
        <taxon>Bacillati</taxon>
        <taxon>Bacillota</taxon>
        <taxon>Bacilli</taxon>
        <taxon>Bacillales</taxon>
        <taxon>Fictibacillaceae</taxon>
        <taxon>Fictibacillus</taxon>
    </lineage>
</organism>
<evidence type="ECO:0000313" key="2">
    <source>
        <dbReference type="Proteomes" id="UP000004080"/>
    </source>
</evidence>
<proteinExistence type="predicted"/>
<comment type="caution">
    <text evidence="1">The sequence shown here is derived from an EMBL/GenBank/DDBJ whole genome shotgun (WGS) entry which is preliminary data.</text>
</comment>
<dbReference type="EMBL" id="AKKV01000046">
    <property type="protein sequence ID" value="EIT83779.1"/>
    <property type="molecule type" value="Genomic_DNA"/>
</dbReference>
<sequence>MNVTDNVGSTEKTIVIDQDELVHIFKLTQAIQKEIESKMTPSLKKIRESRYYLDGKASKAMEVYDDANERITELNEHYYRAFSLINQTLETMMALDHKLAEKIGQLLQE</sequence>
<dbReference type="STRING" id="1196324.A374_18856"/>
<dbReference type="Proteomes" id="UP000004080">
    <property type="component" value="Unassembled WGS sequence"/>
</dbReference>
<accession>I8AEL6</accession>
<keyword evidence="2" id="KW-1185">Reference proteome</keyword>
<dbReference type="AlphaFoldDB" id="I8AEL6"/>
<name>I8AEL6_9BACL</name>
<evidence type="ECO:0000313" key="1">
    <source>
        <dbReference type="EMBL" id="EIT83779.1"/>
    </source>
</evidence>
<reference evidence="1 2" key="1">
    <citation type="journal article" date="2012" name="J. Bacteriol.">
        <title>Genome of Bacillus macauensis ZFHKF-1, a Long-Chain-Forming Bacterium.</title>
        <authorList>
            <person name="Cai L."/>
            <person name="Zhang T."/>
        </authorList>
    </citation>
    <scope>NUCLEOTIDE SEQUENCE [LARGE SCALE GENOMIC DNA]</scope>
    <source>
        <strain evidence="1 2">ZFHKF-1</strain>
    </source>
</reference>
<dbReference type="RefSeq" id="WP_007203838.1">
    <property type="nucleotide sequence ID" value="NZ_AKKV01000046.1"/>
</dbReference>